<feature type="region of interest" description="Disordered" evidence="1">
    <location>
        <begin position="120"/>
        <end position="148"/>
    </location>
</feature>
<sequence length="250" mass="28354">RNTEPYQKSIRVPIMKSFEAKGKETEELHKRFKKLEQEWQGFKDSKPTTRTTRASHKHSLHSSNETIHKPRQYSPRELMFNLQQEESPSPEEEASRTNDRAVQEILQERRQAIERGKLKGRRLFQSEEEDENSSHEVRSMSFNEDGEFSESERAHDYCTHELSDSSSSSSLSCLVGGDNHDQDNETVARLVAMIMAEVGVASNGRRGNGGTRYAVFLGGVVAIILLGIAMFMRLGKSFGGDDCDMHFVPT</sequence>
<dbReference type="Gramene" id="KRH54161">
    <property type="protein sequence ID" value="KRH54161"/>
    <property type="gene ID" value="GLYMA_06G168500"/>
</dbReference>
<dbReference type="EnsemblPlants" id="KRH54161">
    <property type="protein sequence ID" value="KRH54161"/>
    <property type="gene ID" value="GLYMA_06G168500"/>
</dbReference>
<dbReference type="PaxDb" id="3847-GLYMA06G17695.1"/>
<keyword evidence="2" id="KW-0472">Membrane</keyword>
<evidence type="ECO:0000313" key="4">
    <source>
        <dbReference type="EnsemblPlants" id="KRH54161"/>
    </source>
</evidence>
<accession>A0A0R0JI67</accession>
<dbReference type="AlphaFoldDB" id="A0A0R0JI67"/>
<organism evidence="3">
    <name type="scientific">Glycine max</name>
    <name type="common">Soybean</name>
    <name type="synonym">Glycine hispida</name>
    <dbReference type="NCBI Taxonomy" id="3847"/>
    <lineage>
        <taxon>Eukaryota</taxon>
        <taxon>Viridiplantae</taxon>
        <taxon>Streptophyta</taxon>
        <taxon>Embryophyta</taxon>
        <taxon>Tracheophyta</taxon>
        <taxon>Spermatophyta</taxon>
        <taxon>Magnoliopsida</taxon>
        <taxon>eudicotyledons</taxon>
        <taxon>Gunneridae</taxon>
        <taxon>Pentapetalae</taxon>
        <taxon>rosids</taxon>
        <taxon>fabids</taxon>
        <taxon>Fabales</taxon>
        <taxon>Fabaceae</taxon>
        <taxon>Papilionoideae</taxon>
        <taxon>50 kb inversion clade</taxon>
        <taxon>NPAAA clade</taxon>
        <taxon>indigoferoid/millettioid clade</taxon>
        <taxon>Phaseoleae</taxon>
        <taxon>Glycine</taxon>
        <taxon>Glycine subgen. Soja</taxon>
    </lineage>
</organism>
<dbReference type="InParanoid" id="A0A0R0JI67"/>
<evidence type="ECO:0000256" key="2">
    <source>
        <dbReference type="SAM" id="Phobius"/>
    </source>
</evidence>
<reference evidence="3" key="3">
    <citation type="submission" date="2018-07" db="EMBL/GenBank/DDBJ databases">
        <title>WGS assembly of Glycine max.</title>
        <authorList>
            <person name="Schmutz J."/>
            <person name="Cannon S."/>
            <person name="Schlueter J."/>
            <person name="Ma J."/>
            <person name="Mitros T."/>
            <person name="Nelson W."/>
            <person name="Hyten D."/>
            <person name="Song Q."/>
            <person name="Thelen J."/>
            <person name="Cheng J."/>
            <person name="Xu D."/>
            <person name="Hellsten U."/>
            <person name="May G."/>
            <person name="Yu Y."/>
            <person name="Sakurai T."/>
            <person name="Umezawa T."/>
            <person name="Bhattacharyya M."/>
            <person name="Sandhu D."/>
            <person name="Valliyodan B."/>
            <person name="Lindquist E."/>
            <person name="Peto M."/>
            <person name="Grant D."/>
            <person name="Shu S."/>
            <person name="Goodstein D."/>
            <person name="Barry K."/>
            <person name="Futrell-Griggs M."/>
            <person name="Abernathy B."/>
            <person name="Du J."/>
            <person name="Tian Z."/>
            <person name="Zhu L."/>
            <person name="Gill N."/>
            <person name="Joshi T."/>
            <person name="Libault M."/>
            <person name="Sethuraman A."/>
            <person name="Zhang X."/>
            <person name="Shinozaki K."/>
            <person name="Nguyen H."/>
            <person name="Wing R."/>
            <person name="Cregan P."/>
            <person name="Specht J."/>
            <person name="Grimwood J."/>
            <person name="Rokhsar D."/>
            <person name="Stacey G."/>
            <person name="Shoemaker R."/>
            <person name="Jackson S."/>
        </authorList>
    </citation>
    <scope>NUCLEOTIDE SEQUENCE</scope>
    <source>
        <tissue evidence="3">Callus</tissue>
    </source>
</reference>
<proteinExistence type="predicted"/>
<feature type="region of interest" description="Disordered" evidence="1">
    <location>
        <begin position="39"/>
        <end position="75"/>
    </location>
</feature>
<feature type="non-terminal residue" evidence="3">
    <location>
        <position position="1"/>
    </location>
</feature>
<gene>
    <name evidence="3" type="ORF">GLYMA_06G168500</name>
</gene>
<keyword evidence="2" id="KW-1133">Transmembrane helix</keyword>
<reference evidence="4" key="2">
    <citation type="submission" date="2018-02" db="UniProtKB">
        <authorList>
            <consortium name="EnsemblPlants"/>
        </authorList>
    </citation>
    <scope>IDENTIFICATION</scope>
    <source>
        <strain evidence="4">Williams 82</strain>
    </source>
</reference>
<feature type="transmembrane region" description="Helical" evidence="2">
    <location>
        <begin position="213"/>
        <end position="232"/>
    </location>
</feature>
<dbReference type="EMBL" id="CM000839">
    <property type="protein sequence ID" value="KRH54161.1"/>
    <property type="molecule type" value="Genomic_DNA"/>
</dbReference>
<evidence type="ECO:0000313" key="5">
    <source>
        <dbReference type="Proteomes" id="UP000008827"/>
    </source>
</evidence>
<evidence type="ECO:0000313" key="3">
    <source>
        <dbReference type="EMBL" id="KRH54161.1"/>
    </source>
</evidence>
<keyword evidence="2" id="KW-0812">Transmembrane</keyword>
<evidence type="ECO:0000256" key="1">
    <source>
        <dbReference type="SAM" id="MobiDB-lite"/>
    </source>
</evidence>
<protein>
    <submittedName>
        <fullName evidence="3 4">Uncharacterized protein</fullName>
    </submittedName>
</protein>
<name>A0A0R0JI67_SOYBN</name>
<dbReference type="Proteomes" id="UP000008827">
    <property type="component" value="Chromosome 6"/>
</dbReference>
<keyword evidence="5" id="KW-1185">Reference proteome</keyword>
<reference evidence="3 4" key="1">
    <citation type="journal article" date="2010" name="Nature">
        <title>Genome sequence of the palaeopolyploid soybean.</title>
        <authorList>
            <person name="Schmutz J."/>
            <person name="Cannon S.B."/>
            <person name="Schlueter J."/>
            <person name="Ma J."/>
            <person name="Mitros T."/>
            <person name="Nelson W."/>
            <person name="Hyten D.L."/>
            <person name="Song Q."/>
            <person name="Thelen J.J."/>
            <person name="Cheng J."/>
            <person name="Xu D."/>
            <person name="Hellsten U."/>
            <person name="May G.D."/>
            <person name="Yu Y."/>
            <person name="Sakurai T."/>
            <person name="Umezawa T."/>
            <person name="Bhattacharyya M.K."/>
            <person name="Sandhu D."/>
            <person name="Valliyodan B."/>
            <person name="Lindquist E."/>
            <person name="Peto M."/>
            <person name="Grant D."/>
            <person name="Shu S."/>
            <person name="Goodstein D."/>
            <person name="Barry K."/>
            <person name="Futrell-Griggs M."/>
            <person name="Abernathy B."/>
            <person name="Du J."/>
            <person name="Tian Z."/>
            <person name="Zhu L."/>
            <person name="Gill N."/>
            <person name="Joshi T."/>
            <person name="Libault M."/>
            <person name="Sethuraman A."/>
            <person name="Zhang X.-C."/>
            <person name="Shinozaki K."/>
            <person name="Nguyen H.T."/>
            <person name="Wing R.A."/>
            <person name="Cregan P."/>
            <person name="Specht J."/>
            <person name="Grimwood J."/>
            <person name="Rokhsar D."/>
            <person name="Stacey G."/>
            <person name="Shoemaker R.C."/>
            <person name="Jackson S.A."/>
        </authorList>
    </citation>
    <scope>NUCLEOTIDE SEQUENCE</scope>
    <source>
        <strain evidence="4">cv. Williams 82</strain>
        <tissue evidence="3">Callus</tissue>
    </source>
</reference>